<gene>
    <name evidence="2" type="ORF">DCHRY22_LOCUS10850</name>
</gene>
<evidence type="ECO:0000256" key="1">
    <source>
        <dbReference type="SAM" id="MobiDB-lite"/>
    </source>
</evidence>
<dbReference type="OrthoDB" id="439192at2759"/>
<keyword evidence="3" id="KW-1185">Reference proteome</keyword>
<reference evidence="2" key="1">
    <citation type="submission" date="2021-09" db="EMBL/GenBank/DDBJ databases">
        <authorList>
            <person name="Martin H S."/>
        </authorList>
    </citation>
    <scope>NUCLEOTIDE SEQUENCE</scope>
</reference>
<evidence type="ECO:0000313" key="3">
    <source>
        <dbReference type="Proteomes" id="UP000789524"/>
    </source>
</evidence>
<protein>
    <submittedName>
        <fullName evidence="2">(African queen) hypothetical protein</fullName>
    </submittedName>
</protein>
<dbReference type="Proteomes" id="UP000789524">
    <property type="component" value="Unassembled WGS sequence"/>
</dbReference>
<comment type="caution">
    <text evidence="2">The sequence shown here is derived from an EMBL/GenBank/DDBJ whole genome shotgun (WGS) entry which is preliminary data.</text>
</comment>
<accession>A0A8J2QW80</accession>
<name>A0A8J2QW80_9NEOP</name>
<proteinExistence type="predicted"/>
<organism evidence="2 3">
    <name type="scientific">Danaus chrysippus</name>
    <name type="common">African queen</name>
    <dbReference type="NCBI Taxonomy" id="151541"/>
    <lineage>
        <taxon>Eukaryota</taxon>
        <taxon>Metazoa</taxon>
        <taxon>Ecdysozoa</taxon>
        <taxon>Arthropoda</taxon>
        <taxon>Hexapoda</taxon>
        <taxon>Insecta</taxon>
        <taxon>Pterygota</taxon>
        <taxon>Neoptera</taxon>
        <taxon>Endopterygota</taxon>
        <taxon>Lepidoptera</taxon>
        <taxon>Glossata</taxon>
        <taxon>Ditrysia</taxon>
        <taxon>Papilionoidea</taxon>
        <taxon>Nymphalidae</taxon>
        <taxon>Danainae</taxon>
        <taxon>Danaini</taxon>
        <taxon>Danaina</taxon>
        <taxon>Danaus</taxon>
        <taxon>Anosia</taxon>
    </lineage>
</organism>
<dbReference type="AlphaFoldDB" id="A0A8J2QW80"/>
<evidence type="ECO:0000313" key="2">
    <source>
        <dbReference type="EMBL" id="CAG9574311.1"/>
    </source>
</evidence>
<feature type="compositionally biased region" description="Basic and acidic residues" evidence="1">
    <location>
        <begin position="69"/>
        <end position="80"/>
    </location>
</feature>
<dbReference type="EMBL" id="CAKASE010000072">
    <property type="protein sequence ID" value="CAG9574311.1"/>
    <property type="molecule type" value="Genomic_DNA"/>
</dbReference>
<sequence length="80" mass="9018">MPKSYEPIITALETVEELKLDFVKNRLLGEEEQRNRGETKSKLSLQSSCVMDVDAPDTKNSIVGALNSHDTRLETSRPRT</sequence>
<feature type="region of interest" description="Disordered" evidence="1">
    <location>
        <begin position="61"/>
        <end position="80"/>
    </location>
</feature>